<dbReference type="PROSITE" id="PS51257">
    <property type="entry name" value="PROKAR_LIPOPROTEIN"/>
    <property type="match status" value="1"/>
</dbReference>
<comment type="caution">
    <text evidence="1">The sequence shown here is derived from an EMBL/GenBank/DDBJ whole genome shotgun (WGS) entry which is preliminary data.</text>
</comment>
<gene>
    <name evidence="1" type="ORF">DFR46_0655</name>
</gene>
<reference evidence="1 2" key="1">
    <citation type="submission" date="2018-07" db="EMBL/GenBank/DDBJ databases">
        <title>Genomic Encyclopedia of Type Strains, Phase IV (KMG-IV): sequencing the most valuable type-strain genomes for metagenomic binning, comparative biology and taxonomic classification.</title>
        <authorList>
            <person name="Goeker M."/>
        </authorList>
    </citation>
    <scope>NUCLEOTIDE SEQUENCE [LARGE SCALE GENOMIC DNA]</scope>
    <source>
        <strain evidence="1 2">DSM 26725</strain>
    </source>
</reference>
<protein>
    <submittedName>
        <fullName evidence="1">Putative membrane protein</fullName>
    </submittedName>
</protein>
<dbReference type="EMBL" id="QRDP01000004">
    <property type="protein sequence ID" value="RED15656.1"/>
    <property type="molecule type" value="Genomic_DNA"/>
</dbReference>
<dbReference type="Proteomes" id="UP000256310">
    <property type="component" value="Unassembled WGS sequence"/>
</dbReference>
<dbReference type="RefSeq" id="WP_116235147.1">
    <property type="nucleotide sequence ID" value="NZ_QRDP01000004.1"/>
</dbReference>
<evidence type="ECO:0000313" key="2">
    <source>
        <dbReference type="Proteomes" id="UP000256310"/>
    </source>
</evidence>
<name>A0A3D9FEZ6_9SPHN</name>
<organism evidence="1 2">
    <name type="scientific">Parasphingopyxis lamellibrachiae</name>
    <dbReference type="NCBI Taxonomy" id="680125"/>
    <lineage>
        <taxon>Bacteria</taxon>
        <taxon>Pseudomonadati</taxon>
        <taxon>Pseudomonadota</taxon>
        <taxon>Alphaproteobacteria</taxon>
        <taxon>Sphingomonadales</taxon>
        <taxon>Sphingomonadaceae</taxon>
        <taxon>Parasphingopyxis</taxon>
    </lineage>
</organism>
<sequence length="138" mass="14825">MRKPVLAALFPAGLLALAGCDEEIDLGVQESPSIVAEEESAGAEETPIFRGVGQEPGWLVRIYDDVIMYDADYGERRVTARTPEVEEFDGGRRYENDSIIVEILDQPCTDTMSGAAYPAKVTITETGLSPVQGCGGTP</sequence>
<keyword evidence="2" id="KW-1185">Reference proteome</keyword>
<evidence type="ECO:0000313" key="1">
    <source>
        <dbReference type="EMBL" id="RED15656.1"/>
    </source>
</evidence>
<dbReference type="OrthoDB" id="5489750at2"/>
<accession>A0A3D9FEZ6</accession>
<proteinExistence type="predicted"/>
<dbReference type="AlphaFoldDB" id="A0A3D9FEZ6"/>